<comment type="caution">
    <text evidence="2">The sequence shown here is derived from an EMBL/GenBank/DDBJ whole genome shotgun (WGS) entry which is preliminary data.</text>
</comment>
<keyword evidence="3" id="KW-1185">Reference proteome</keyword>
<dbReference type="EMBL" id="AMGY01000005">
    <property type="protein sequence ID" value="EXJ82331.1"/>
    <property type="molecule type" value="Genomic_DNA"/>
</dbReference>
<reference evidence="2 3" key="1">
    <citation type="submission" date="2013-03" db="EMBL/GenBank/DDBJ databases">
        <title>The Genome Sequence of Capronia epimyces CBS 606.96.</title>
        <authorList>
            <consortium name="The Broad Institute Genomics Platform"/>
            <person name="Cuomo C."/>
            <person name="de Hoog S."/>
            <person name="Gorbushina A."/>
            <person name="Walker B."/>
            <person name="Young S.K."/>
            <person name="Zeng Q."/>
            <person name="Gargeya S."/>
            <person name="Fitzgerald M."/>
            <person name="Haas B."/>
            <person name="Abouelleil A."/>
            <person name="Allen A.W."/>
            <person name="Alvarado L."/>
            <person name="Arachchi H.M."/>
            <person name="Berlin A.M."/>
            <person name="Chapman S.B."/>
            <person name="Gainer-Dewar J."/>
            <person name="Goldberg J."/>
            <person name="Griggs A."/>
            <person name="Gujja S."/>
            <person name="Hansen M."/>
            <person name="Howarth C."/>
            <person name="Imamovic A."/>
            <person name="Ireland A."/>
            <person name="Larimer J."/>
            <person name="McCowan C."/>
            <person name="Murphy C."/>
            <person name="Pearson M."/>
            <person name="Poon T.W."/>
            <person name="Priest M."/>
            <person name="Roberts A."/>
            <person name="Saif S."/>
            <person name="Shea T."/>
            <person name="Sisk P."/>
            <person name="Sykes S."/>
            <person name="Wortman J."/>
            <person name="Nusbaum C."/>
            <person name="Birren B."/>
        </authorList>
    </citation>
    <scope>NUCLEOTIDE SEQUENCE [LARGE SCALE GENOMIC DNA]</scope>
    <source>
        <strain evidence="2 3">CBS 606.96</strain>
    </source>
</reference>
<evidence type="ECO:0000256" key="1">
    <source>
        <dbReference type="SAM" id="MobiDB-lite"/>
    </source>
</evidence>
<dbReference type="OrthoDB" id="3485856at2759"/>
<dbReference type="Proteomes" id="UP000019478">
    <property type="component" value="Unassembled WGS sequence"/>
</dbReference>
<name>W9XZE9_9EURO</name>
<proteinExistence type="predicted"/>
<dbReference type="HOGENOM" id="CLU_1277484_0_0_1"/>
<dbReference type="RefSeq" id="XP_007734454.1">
    <property type="nucleotide sequence ID" value="XM_007736264.1"/>
</dbReference>
<protein>
    <submittedName>
        <fullName evidence="2">Uncharacterized protein</fullName>
    </submittedName>
</protein>
<organism evidence="2 3">
    <name type="scientific">Capronia epimyces CBS 606.96</name>
    <dbReference type="NCBI Taxonomy" id="1182542"/>
    <lineage>
        <taxon>Eukaryota</taxon>
        <taxon>Fungi</taxon>
        <taxon>Dikarya</taxon>
        <taxon>Ascomycota</taxon>
        <taxon>Pezizomycotina</taxon>
        <taxon>Eurotiomycetes</taxon>
        <taxon>Chaetothyriomycetidae</taxon>
        <taxon>Chaetothyriales</taxon>
        <taxon>Herpotrichiellaceae</taxon>
        <taxon>Capronia</taxon>
    </lineage>
</organism>
<dbReference type="GeneID" id="19170254"/>
<feature type="region of interest" description="Disordered" evidence="1">
    <location>
        <begin position="1"/>
        <end position="20"/>
    </location>
</feature>
<dbReference type="AlphaFoldDB" id="W9XZE9"/>
<dbReference type="STRING" id="1182542.W9XZE9"/>
<gene>
    <name evidence="2" type="ORF">A1O3_06144</name>
</gene>
<accession>W9XZE9</accession>
<evidence type="ECO:0000313" key="2">
    <source>
        <dbReference type="EMBL" id="EXJ82331.1"/>
    </source>
</evidence>
<evidence type="ECO:0000313" key="3">
    <source>
        <dbReference type="Proteomes" id="UP000019478"/>
    </source>
</evidence>
<sequence length="216" mass="24334">MGTTNQESTSTHSLRRTGTSGQPILKGIIIELPGHEFITATMVEKSGIQEMSFAYPDADYPSVIILISNSTKAEEMAQRANDYICTSDREANIVIVFMTVTGGDKWEAAKEDKTATFTIWKRERLLQDGKETICAVRTEHEIFRNKDGSPNMDAKITFLLRDFAPQALVDRYPRLGNSVRDIPFPAQLLCGILKEAELNPRGIMISLDLWRMLHRL</sequence>